<keyword evidence="3" id="KW-1185">Reference proteome</keyword>
<accession>A0A218Z5G6</accession>
<dbReference type="SUPFAM" id="SSF48264">
    <property type="entry name" value="Cytochrome P450"/>
    <property type="match status" value="1"/>
</dbReference>
<evidence type="ECO:0000256" key="1">
    <source>
        <dbReference type="SAM" id="MobiDB-lite"/>
    </source>
</evidence>
<dbReference type="GO" id="GO:0016705">
    <property type="term" value="F:oxidoreductase activity, acting on paired donors, with incorporation or reduction of molecular oxygen"/>
    <property type="evidence" value="ECO:0007669"/>
    <property type="project" value="InterPro"/>
</dbReference>
<dbReference type="Proteomes" id="UP000242519">
    <property type="component" value="Unassembled WGS sequence"/>
</dbReference>
<dbReference type="InParanoid" id="A0A218Z5G6"/>
<organism evidence="2 3">
    <name type="scientific">Diplocarpon coronariae</name>
    <dbReference type="NCBI Taxonomy" id="2795749"/>
    <lineage>
        <taxon>Eukaryota</taxon>
        <taxon>Fungi</taxon>
        <taxon>Dikarya</taxon>
        <taxon>Ascomycota</taxon>
        <taxon>Pezizomycotina</taxon>
        <taxon>Leotiomycetes</taxon>
        <taxon>Helotiales</taxon>
        <taxon>Drepanopezizaceae</taxon>
        <taxon>Diplocarpon</taxon>
    </lineage>
</organism>
<reference evidence="2 3" key="1">
    <citation type="submission" date="2017-04" db="EMBL/GenBank/DDBJ databases">
        <title>Draft genome sequence of Marssonina coronaria NL1: causal agent of apple blotch.</title>
        <authorList>
            <person name="Cheng Q."/>
        </authorList>
    </citation>
    <scope>NUCLEOTIDE SEQUENCE [LARGE SCALE GENOMIC DNA]</scope>
    <source>
        <strain evidence="2 3">NL1</strain>
    </source>
</reference>
<dbReference type="AlphaFoldDB" id="A0A218Z5G6"/>
<evidence type="ECO:0000313" key="2">
    <source>
        <dbReference type="EMBL" id="OWP02495.1"/>
    </source>
</evidence>
<dbReference type="GO" id="GO:0005506">
    <property type="term" value="F:iron ion binding"/>
    <property type="evidence" value="ECO:0007669"/>
    <property type="project" value="InterPro"/>
</dbReference>
<proteinExistence type="predicted"/>
<gene>
    <name evidence="2" type="ORF">B2J93_71</name>
</gene>
<feature type="compositionally biased region" description="Gly residues" evidence="1">
    <location>
        <begin position="90"/>
        <end position="108"/>
    </location>
</feature>
<dbReference type="GO" id="GO:0004497">
    <property type="term" value="F:monooxygenase activity"/>
    <property type="evidence" value="ECO:0007669"/>
    <property type="project" value="InterPro"/>
</dbReference>
<dbReference type="STRING" id="503106.A0A218Z5G6"/>
<dbReference type="InterPro" id="IPR036396">
    <property type="entry name" value="Cyt_P450_sf"/>
</dbReference>
<dbReference type="EMBL" id="MZNU01000230">
    <property type="protein sequence ID" value="OWP02495.1"/>
    <property type="molecule type" value="Genomic_DNA"/>
</dbReference>
<feature type="region of interest" description="Disordered" evidence="1">
    <location>
        <begin position="65"/>
        <end position="108"/>
    </location>
</feature>
<comment type="caution">
    <text evidence="2">The sequence shown here is derived from an EMBL/GenBank/DDBJ whole genome shotgun (WGS) entry which is preliminary data.</text>
</comment>
<dbReference type="OrthoDB" id="823504at2759"/>
<sequence length="108" mass="10922">MDPAQFPAPETIDPHRPRSSYLLLGHGLHACYGTCMHELAGVRMRQYLDANAAESPIPTTLTLEYDADEGAAPGGPNGRAPGAGDADGHAPGGTAGGVHGGVAGRAAH</sequence>
<dbReference type="Gene3D" id="1.10.630.10">
    <property type="entry name" value="Cytochrome P450"/>
    <property type="match status" value="1"/>
</dbReference>
<name>A0A218Z5G6_9HELO</name>
<protein>
    <submittedName>
        <fullName evidence="2">Fatty acid oxygenase</fullName>
    </submittedName>
</protein>
<evidence type="ECO:0000313" key="3">
    <source>
        <dbReference type="Proteomes" id="UP000242519"/>
    </source>
</evidence>
<dbReference type="GO" id="GO:0020037">
    <property type="term" value="F:heme binding"/>
    <property type="evidence" value="ECO:0007669"/>
    <property type="project" value="InterPro"/>
</dbReference>